<evidence type="ECO:0000256" key="5">
    <source>
        <dbReference type="ARBA" id="ARBA00022692"/>
    </source>
</evidence>
<evidence type="ECO:0000256" key="10">
    <source>
        <dbReference type="ARBA" id="ARBA00023201"/>
    </source>
</evidence>
<evidence type="ECO:0000256" key="2">
    <source>
        <dbReference type="ARBA" id="ARBA00006434"/>
    </source>
</evidence>
<comment type="similarity">
    <text evidence="2 11">Belongs to the sodium:solute symporter (SSF) (TC 2.A.21) family.</text>
</comment>
<evidence type="ECO:0000256" key="4">
    <source>
        <dbReference type="ARBA" id="ARBA00022475"/>
    </source>
</evidence>
<dbReference type="Proteomes" id="UP000887013">
    <property type="component" value="Unassembled WGS sequence"/>
</dbReference>
<dbReference type="PANTHER" id="PTHR42985:SF40">
    <property type="entry name" value="LD47995P-RELATED"/>
    <property type="match status" value="1"/>
</dbReference>
<evidence type="ECO:0000256" key="6">
    <source>
        <dbReference type="ARBA" id="ARBA00022989"/>
    </source>
</evidence>
<feature type="transmembrane region" description="Helical" evidence="12">
    <location>
        <begin position="83"/>
        <end position="105"/>
    </location>
</feature>
<feature type="transmembrane region" description="Helical" evidence="12">
    <location>
        <begin position="187"/>
        <end position="205"/>
    </location>
</feature>
<proteinExistence type="inferred from homology"/>
<dbReference type="GO" id="GO:0006814">
    <property type="term" value="P:sodium ion transport"/>
    <property type="evidence" value="ECO:0007669"/>
    <property type="project" value="UniProtKB-KW"/>
</dbReference>
<comment type="subcellular location">
    <subcellularLocation>
        <location evidence="1">Cell membrane</location>
        <topology evidence="1">Multi-pass membrane protein</topology>
    </subcellularLocation>
</comment>
<feature type="transmembrane region" description="Helical" evidence="12">
    <location>
        <begin position="52"/>
        <end position="71"/>
    </location>
</feature>
<feature type="transmembrane region" description="Helical" evidence="12">
    <location>
        <begin position="126"/>
        <end position="145"/>
    </location>
</feature>
<protein>
    <submittedName>
        <fullName evidence="13">Putative sodium-dependent multivitamin transporter</fullName>
    </submittedName>
</protein>
<evidence type="ECO:0000256" key="1">
    <source>
        <dbReference type="ARBA" id="ARBA00004651"/>
    </source>
</evidence>
<organism evidence="13 14">
    <name type="scientific">Nephila pilipes</name>
    <name type="common">Giant wood spider</name>
    <name type="synonym">Nephila maculata</name>
    <dbReference type="NCBI Taxonomy" id="299642"/>
    <lineage>
        <taxon>Eukaryota</taxon>
        <taxon>Metazoa</taxon>
        <taxon>Ecdysozoa</taxon>
        <taxon>Arthropoda</taxon>
        <taxon>Chelicerata</taxon>
        <taxon>Arachnida</taxon>
        <taxon>Araneae</taxon>
        <taxon>Araneomorphae</taxon>
        <taxon>Entelegynae</taxon>
        <taxon>Araneoidea</taxon>
        <taxon>Nephilidae</taxon>
        <taxon>Nephila</taxon>
    </lineage>
</organism>
<evidence type="ECO:0000256" key="8">
    <source>
        <dbReference type="ARBA" id="ARBA00023065"/>
    </source>
</evidence>
<feature type="transmembrane region" description="Helical" evidence="12">
    <location>
        <begin position="157"/>
        <end position="175"/>
    </location>
</feature>
<name>A0A8X6NIR2_NEPPI</name>
<dbReference type="PROSITE" id="PS50283">
    <property type="entry name" value="NA_SOLUT_SYMP_3"/>
    <property type="match status" value="1"/>
</dbReference>
<keyword evidence="4" id="KW-1003">Cell membrane</keyword>
<dbReference type="OrthoDB" id="6420980at2759"/>
<dbReference type="InterPro" id="IPR051163">
    <property type="entry name" value="Sodium:Solute_Symporter_SSF"/>
</dbReference>
<keyword evidence="7" id="KW-0915">Sodium</keyword>
<keyword evidence="14" id="KW-1185">Reference proteome</keyword>
<evidence type="ECO:0000256" key="9">
    <source>
        <dbReference type="ARBA" id="ARBA00023136"/>
    </source>
</evidence>
<evidence type="ECO:0000313" key="13">
    <source>
        <dbReference type="EMBL" id="GFT15374.1"/>
    </source>
</evidence>
<dbReference type="InterPro" id="IPR001734">
    <property type="entry name" value="Na/solute_symporter"/>
</dbReference>
<dbReference type="EMBL" id="BMAW01058265">
    <property type="protein sequence ID" value="GFT15374.1"/>
    <property type="molecule type" value="Genomic_DNA"/>
</dbReference>
<evidence type="ECO:0000256" key="7">
    <source>
        <dbReference type="ARBA" id="ARBA00023053"/>
    </source>
</evidence>
<dbReference type="Gene3D" id="1.20.1730.10">
    <property type="entry name" value="Sodium/glucose cotransporter"/>
    <property type="match status" value="1"/>
</dbReference>
<feature type="transmembrane region" description="Helical" evidence="12">
    <location>
        <begin position="12"/>
        <end position="31"/>
    </location>
</feature>
<dbReference type="AlphaFoldDB" id="A0A8X6NIR2"/>
<evidence type="ECO:0000256" key="12">
    <source>
        <dbReference type="SAM" id="Phobius"/>
    </source>
</evidence>
<comment type="caution">
    <text evidence="13">The sequence shown here is derived from an EMBL/GenBank/DDBJ whole genome shotgun (WGS) entry which is preliminary data.</text>
</comment>
<gene>
    <name evidence="13" type="primary">CG32669</name>
    <name evidence="13" type="ORF">NPIL_428761</name>
</gene>
<evidence type="ECO:0000313" key="14">
    <source>
        <dbReference type="Proteomes" id="UP000887013"/>
    </source>
</evidence>
<keyword evidence="9 12" id="KW-0472">Membrane</keyword>
<evidence type="ECO:0000256" key="3">
    <source>
        <dbReference type="ARBA" id="ARBA00022448"/>
    </source>
</evidence>
<dbReference type="InterPro" id="IPR038377">
    <property type="entry name" value="Na/Glc_symporter_sf"/>
</dbReference>
<dbReference type="GO" id="GO:0015293">
    <property type="term" value="F:symporter activity"/>
    <property type="evidence" value="ECO:0007669"/>
    <property type="project" value="TreeGrafter"/>
</dbReference>
<sequence>MAYKYYLGVVDYAAIVLTLLISAGIGIYFRYFGNNQKTTKDYFMAGKNMAKIPVIISISVTMTSAISMLGTPSEIYRYGLQPVLMNLGLPIGIALAAFIFIPVYFEYGVSTVYEFLEVRYGRVTRYVVSSLFILQMVLYMSSVLYAPVLALNAVTNLSIELSIIVFGTICTFYCAMGGLKAVLWSDVFQSILMFIAILALYAVGIREAGGLMHVYDRASRGSRLNLFE</sequence>
<dbReference type="GO" id="GO:0005886">
    <property type="term" value="C:plasma membrane"/>
    <property type="evidence" value="ECO:0007669"/>
    <property type="project" value="UniProtKB-SubCell"/>
</dbReference>
<keyword evidence="8" id="KW-0406">Ion transport</keyword>
<dbReference type="Pfam" id="PF00474">
    <property type="entry name" value="SSF"/>
    <property type="match status" value="1"/>
</dbReference>
<keyword evidence="10" id="KW-0739">Sodium transport</keyword>
<dbReference type="PANTHER" id="PTHR42985">
    <property type="entry name" value="SODIUM-COUPLED MONOCARBOXYLATE TRANSPORTER"/>
    <property type="match status" value="1"/>
</dbReference>
<keyword evidence="3" id="KW-0813">Transport</keyword>
<keyword evidence="6 12" id="KW-1133">Transmembrane helix</keyword>
<reference evidence="13" key="1">
    <citation type="submission" date="2020-08" db="EMBL/GenBank/DDBJ databases">
        <title>Multicomponent nature underlies the extraordinary mechanical properties of spider dragline silk.</title>
        <authorList>
            <person name="Kono N."/>
            <person name="Nakamura H."/>
            <person name="Mori M."/>
            <person name="Yoshida Y."/>
            <person name="Ohtoshi R."/>
            <person name="Malay A.D."/>
            <person name="Moran D.A.P."/>
            <person name="Tomita M."/>
            <person name="Numata K."/>
            <person name="Arakawa K."/>
        </authorList>
    </citation>
    <scope>NUCLEOTIDE SEQUENCE</scope>
</reference>
<keyword evidence="5 12" id="KW-0812">Transmembrane</keyword>
<evidence type="ECO:0000256" key="11">
    <source>
        <dbReference type="RuleBase" id="RU362091"/>
    </source>
</evidence>
<accession>A0A8X6NIR2</accession>